<sequence>MFSNRIVYSPPSRWRLGNQAQLDEETSKNTNRVRLGEKVGQLIMAGQVKRLDETAFELIAN</sequence>
<name>A0AAW2IRI9_SESRA</name>
<evidence type="ECO:0000313" key="1">
    <source>
        <dbReference type="EMBL" id="KAL0284398.1"/>
    </source>
</evidence>
<reference evidence="1" key="1">
    <citation type="submission" date="2020-06" db="EMBL/GenBank/DDBJ databases">
        <authorList>
            <person name="Li T."/>
            <person name="Hu X."/>
            <person name="Zhang T."/>
            <person name="Song X."/>
            <person name="Zhang H."/>
            <person name="Dai N."/>
            <person name="Sheng W."/>
            <person name="Hou X."/>
            <person name="Wei L."/>
        </authorList>
    </citation>
    <scope>NUCLEOTIDE SEQUENCE</scope>
    <source>
        <strain evidence="1">G02</strain>
        <tissue evidence="1">Leaf</tissue>
    </source>
</reference>
<gene>
    <name evidence="1" type="ORF">Sradi_7198800</name>
</gene>
<comment type="caution">
    <text evidence="1">The sequence shown here is derived from an EMBL/GenBank/DDBJ whole genome shotgun (WGS) entry which is preliminary data.</text>
</comment>
<dbReference type="AlphaFoldDB" id="A0AAW2IRI9"/>
<dbReference type="EMBL" id="JACGWJ010001145">
    <property type="protein sequence ID" value="KAL0284398.1"/>
    <property type="molecule type" value="Genomic_DNA"/>
</dbReference>
<organism evidence="1">
    <name type="scientific">Sesamum radiatum</name>
    <name type="common">Black benniseed</name>
    <dbReference type="NCBI Taxonomy" id="300843"/>
    <lineage>
        <taxon>Eukaryota</taxon>
        <taxon>Viridiplantae</taxon>
        <taxon>Streptophyta</taxon>
        <taxon>Embryophyta</taxon>
        <taxon>Tracheophyta</taxon>
        <taxon>Spermatophyta</taxon>
        <taxon>Magnoliopsida</taxon>
        <taxon>eudicotyledons</taxon>
        <taxon>Gunneridae</taxon>
        <taxon>Pentapetalae</taxon>
        <taxon>asterids</taxon>
        <taxon>lamiids</taxon>
        <taxon>Lamiales</taxon>
        <taxon>Pedaliaceae</taxon>
        <taxon>Sesamum</taxon>
    </lineage>
</organism>
<protein>
    <submittedName>
        <fullName evidence="1">Uncharacterized protein</fullName>
    </submittedName>
</protein>
<accession>A0AAW2IRI9</accession>
<proteinExistence type="predicted"/>
<reference evidence="1" key="2">
    <citation type="journal article" date="2024" name="Plant">
        <title>Genomic evolution and insights into agronomic trait innovations of Sesamum species.</title>
        <authorList>
            <person name="Miao H."/>
            <person name="Wang L."/>
            <person name="Qu L."/>
            <person name="Liu H."/>
            <person name="Sun Y."/>
            <person name="Le M."/>
            <person name="Wang Q."/>
            <person name="Wei S."/>
            <person name="Zheng Y."/>
            <person name="Lin W."/>
            <person name="Duan Y."/>
            <person name="Cao H."/>
            <person name="Xiong S."/>
            <person name="Wang X."/>
            <person name="Wei L."/>
            <person name="Li C."/>
            <person name="Ma Q."/>
            <person name="Ju M."/>
            <person name="Zhao R."/>
            <person name="Li G."/>
            <person name="Mu C."/>
            <person name="Tian Q."/>
            <person name="Mei H."/>
            <person name="Zhang T."/>
            <person name="Gao T."/>
            <person name="Zhang H."/>
        </authorList>
    </citation>
    <scope>NUCLEOTIDE SEQUENCE</scope>
    <source>
        <strain evidence="1">G02</strain>
    </source>
</reference>